<sequence length="91" mass="9866">LTAKLQIDSLTEDGDEIDFRAELLELPEVATEGDVVEAFSLDPDFDYDNPPGGMSSKFGAADLREVMRVTPPPLGSSPEEEDVAEDAVREP</sequence>
<dbReference type="AlphaFoldDB" id="A0A812QEK5"/>
<protein>
    <submittedName>
        <fullName evidence="2">Uncharacterized protein</fullName>
    </submittedName>
</protein>
<dbReference type="Proteomes" id="UP000649617">
    <property type="component" value="Unassembled WGS sequence"/>
</dbReference>
<proteinExistence type="predicted"/>
<keyword evidence="3" id="KW-1185">Reference proteome</keyword>
<feature type="non-terminal residue" evidence="2">
    <location>
        <position position="91"/>
    </location>
</feature>
<dbReference type="EMBL" id="CAJNIZ010015891">
    <property type="protein sequence ID" value="CAE7378707.1"/>
    <property type="molecule type" value="Genomic_DNA"/>
</dbReference>
<evidence type="ECO:0000313" key="2">
    <source>
        <dbReference type="EMBL" id="CAE7378707.1"/>
    </source>
</evidence>
<evidence type="ECO:0000256" key="1">
    <source>
        <dbReference type="SAM" id="MobiDB-lite"/>
    </source>
</evidence>
<evidence type="ECO:0000313" key="3">
    <source>
        <dbReference type="Proteomes" id="UP000649617"/>
    </source>
</evidence>
<reference evidence="2" key="1">
    <citation type="submission" date="2021-02" db="EMBL/GenBank/DDBJ databases">
        <authorList>
            <person name="Dougan E. K."/>
            <person name="Rhodes N."/>
            <person name="Thang M."/>
            <person name="Chan C."/>
        </authorList>
    </citation>
    <scope>NUCLEOTIDE SEQUENCE</scope>
</reference>
<feature type="region of interest" description="Disordered" evidence="1">
    <location>
        <begin position="69"/>
        <end position="91"/>
    </location>
</feature>
<accession>A0A812QEK5</accession>
<comment type="caution">
    <text evidence="2">The sequence shown here is derived from an EMBL/GenBank/DDBJ whole genome shotgun (WGS) entry which is preliminary data.</text>
</comment>
<gene>
    <name evidence="2" type="ORF">SPIL2461_LOCUS9216</name>
</gene>
<organism evidence="2 3">
    <name type="scientific">Symbiodinium pilosum</name>
    <name type="common">Dinoflagellate</name>
    <dbReference type="NCBI Taxonomy" id="2952"/>
    <lineage>
        <taxon>Eukaryota</taxon>
        <taxon>Sar</taxon>
        <taxon>Alveolata</taxon>
        <taxon>Dinophyceae</taxon>
        <taxon>Suessiales</taxon>
        <taxon>Symbiodiniaceae</taxon>
        <taxon>Symbiodinium</taxon>
    </lineage>
</organism>
<dbReference type="OrthoDB" id="443590at2759"/>
<name>A0A812QEK5_SYMPI</name>